<dbReference type="AlphaFoldDB" id="A0A5P9QDR0"/>
<sequence>MAAVVGVVLGLAEGGVVGPEVGELGRPVGEGRVVRRGAGRVGAAVGVGRAVVGRGEGVRVGVAEGVPDGVGVGVAVLVVDVGVAEGSEVAGAGSAAAGVRNDVVGLAAATGAPR</sequence>
<name>A0A5P9QDR0_9MICO</name>
<dbReference type="Proteomes" id="UP000326702">
    <property type="component" value="Chromosome"/>
</dbReference>
<organism evidence="1 2">
    <name type="scientific">Luteimicrobium xylanilyticum</name>
    <dbReference type="NCBI Taxonomy" id="1133546"/>
    <lineage>
        <taxon>Bacteria</taxon>
        <taxon>Bacillati</taxon>
        <taxon>Actinomycetota</taxon>
        <taxon>Actinomycetes</taxon>
        <taxon>Micrococcales</taxon>
        <taxon>Luteimicrobium</taxon>
    </lineage>
</organism>
<keyword evidence="2" id="KW-1185">Reference proteome</keyword>
<reference evidence="1 2" key="1">
    <citation type="submission" date="2019-10" db="EMBL/GenBank/DDBJ databases">
        <title>Genome sequence of Luteimicrobium xylanilyticum HY-24.</title>
        <authorList>
            <person name="Kim D.Y."/>
            <person name="Park H.-Y."/>
        </authorList>
    </citation>
    <scope>NUCLEOTIDE SEQUENCE [LARGE SCALE GENOMIC DNA]</scope>
    <source>
        <strain evidence="1 2">HY-24</strain>
    </source>
</reference>
<protein>
    <submittedName>
        <fullName evidence="1">Uncharacterized protein</fullName>
    </submittedName>
</protein>
<proteinExistence type="predicted"/>
<gene>
    <name evidence="1" type="ORF">KDY119_03048</name>
</gene>
<dbReference type="EMBL" id="CP045529">
    <property type="protein sequence ID" value="QFU99517.1"/>
    <property type="molecule type" value="Genomic_DNA"/>
</dbReference>
<dbReference type="KEGG" id="lxl:KDY119_03048"/>
<evidence type="ECO:0000313" key="1">
    <source>
        <dbReference type="EMBL" id="QFU99517.1"/>
    </source>
</evidence>
<dbReference type="RefSeq" id="WP_227994744.1">
    <property type="nucleotide sequence ID" value="NZ_CP045529.1"/>
</dbReference>
<evidence type="ECO:0000313" key="2">
    <source>
        <dbReference type="Proteomes" id="UP000326702"/>
    </source>
</evidence>
<accession>A0A5P9QDR0</accession>